<accession>A0A6J6DUP4</accession>
<gene>
    <name evidence="1" type="ORF">UFOPK1572_01117</name>
    <name evidence="2" type="ORF">UFOPK1704_00225</name>
</gene>
<sequence>MRRAASPKKDANCAEVHKDILSKASIERDTATFTISEMDAGIRRTVAASELAIKESPASSDWTKSSVRVMS</sequence>
<evidence type="ECO:0000313" key="2">
    <source>
        <dbReference type="EMBL" id="CAB4566649.1"/>
    </source>
</evidence>
<dbReference type="AlphaFoldDB" id="A0A6J6DUP4"/>
<dbReference type="EMBL" id="CAEZTQ010000026">
    <property type="protein sequence ID" value="CAB4566649.1"/>
    <property type="molecule type" value="Genomic_DNA"/>
</dbReference>
<reference evidence="2" key="1">
    <citation type="submission" date="2020-05" db="EMBL/GenBank/DDBJ databases">
        <authorList>
            <person name="Chiriac C."/>
            <person name="Salcher M."/>
            <person name="Ghai R."/>
            <person name="Kavagutti S V."/>
        </authorList>
    </citation>
    <scope>NUCLEOTIDE SEQUENCE</scope>
</reference>
<evidence type="ECO:0000313" key="1">
    <source>
        <dbReference type="EMBL" id="CAB4566139.1"/>
    </source>
</evidence>
<organism evidence="2">
    <name type="scientific">freshwater metagenome</name>
    <dbReference type="NCBI Taxonomy" id="449393"/>
    <lineage>
        <taxon>unclassified sequences</taxon>
        <taxon>metagenomes</taxon>
        <taxon>ecological metagenomes</taxon>
    </lineage>
</organism>
<dbReference type="EMBL" id="CAEZTC010000149">
    <property type="protein sequence ID" value="CAB4566139.1"/>
    <property type="molecule type" value="Genomic_DNA"/>
</dbReference>
<name>A0A6J6DUP4_9ZZZZ</name>
<protein>
    <submittedName>
        <fullName evidence="2">Unannotated protein</fullName>
    </submittedName>
</protein>
<proteinExistence type="predicted"/>